<evidence type="ECO:0000259" key="7">
    <source>
        <dbReference type="Pfam" id="PF03553"/>
    </source>
</evidence>
<dbReference type="InterPro" id="IPR052576">
    <property type="entry name" value="AA_Transporter-Related"/>
</dbReference>
<dbReference type="PANTHER" id="PTHR37821:SF1">
    <property type="entry name" value="AMINO ACID TRANSPORTER YUIF-RELATED"/>
    <property type="match status" value="1"/>
</dbReference>
<accession>A0A8J7K2R3</accession>
<feature type="transmembrane region" description="Helical" evidence="6">
    <location>
        <begin position="337"/>
        <end position="357"/>
    </location>
</feature>
<sequence length="485" mass="50741">MHILHRHQPPLFIPGCASGGRSSYGNSRCRAQANLRTVRVYHAFQDIAVNAVLLAVALMLGLSLMRVNVVISLIVSAVVGGLAGGLSISDTLGAFQNGLGGGAGVALSYALLGAFAMALAESGLPHALADRLALLVKQQGTGARVKWGILLAVLAMAIASQNLLPIHIAFIPLMLPPLLYTLTLFKVDRRMVACILTFGLITPYMWLPVGFGEIFLKQILLGNIEKAGLPVAGVDVMHAMHIPALGMLVGLLLAVFVAYRKPRNYSLEKLAEVEQESRRYTPRSLWVAGAAVMATFAVQLWLDSMLLGALTGFIVCVAGGAVPLRNADSTFTVGMKLMATIGLIMIAASGFAEVMKATGDVARLVSHSVAMVGGSKALGALLMLLVGLIVTLGIGSSFSTVPIIATLFVPLAMQLGFSPVAIVCLVGVAGALGDAGSPASDSTLGPTAGLNVDGQHDHMWDTVVPTFIFYNLPLLVFGWIAAMVL</sequence>
<evidence type="ECO:0000313" key="10">
    <source>
        <dbReference type="Proteomes" id="UP000604481"/>
    </source>
</evidence>
<evidence type="ECO:0000256" key="2">
    <source>
        <dbReference type="ARBA" id="ARBA00022475"/>
    </source>
</evidence>
<dbReference type="EMBL" id="JADFUA010000009">
    <property type="protein sequence ID" value="MBE9610387.1"/>
    <property type="molecule type" value="Genomic_DNA"/>
</dbReference>
<evidence type="ECO:0000256" key="4">
    <source>
        <dbReference type="ARBA" id="ARBA00022989"/>
    </source>
</evidence>
<feature type="transmembrane region" description="Helical" evidence="6">
    <location>
        <begin position="467"/>
        <end position="484"/>
    </location>
</feature>
<name>A0A8J7K2R3_9NEIS</name>
<feature type="transmembrane region" description="Helical" evidence="6">
    <location>
        <begin position="166"/>
        <end position="185"/>
    </location>
</feature>
<feature type="transmembrane region" description="Helical" evidence="6">
    <location>
        <begin position="69"/>
        <end position="88"/>
    </location>
</feature>
<keyword evidence="4 6" id="KW-1133">Transmembrane helix</keyword>
<feature type="transmembrane region" description="Helical" evidence="6">
    <location>
        <begin position="307"/>
        <end position="325"/>
    </location>
</feature>
<feature type="transmembrane region" description="Helical" evidence="6">
    <location>
        <begin position="407"/>
        <end position="432"/>
    </location>
</feature>
<evidence type="ECO:0000259" key="8">
    <source>
        <dbReference type="Pfam" id="PF13726"/>
    </source>
</evidence>
<feature type="transmembrane region" description="Helical" evidence="6">
    <location>
        <begin position="377"/>
        <end position="395"/>
    </location>
</feature>
<keyword evidence="3 6" id="KW-0812">Transmembrane</keyword>
<keyword evidence="10" id="KW-1185">Reference proteome</keyword>
<organism evidence="9 10">
    <name type="scientific">Chitinilyticum piscinae</name>
    <dbReference type="NCBI Taxonomy" id="2866724"/>
    <lineage>
        <taxon>Bacteria</taxon>
        <taxon>Pseudomonadati</taxon>
        <taxon>Pseudomonadota</taxon>
        <taxon>Betaproteobacteria</taxon>
        <taxon>Neisseriales</taxon>
        <taxon>Chitinibacteraceae</taxon>
        <taxon>Chitinilyticum</taxon>
    </lineage>
</organism>
<dbReference type="InterPro" id="IPR018461">
    <property type="entry name" value="Na/H_Antiport_NhaC-like_C"/>
</dbReference>
<comment type="subcellular location">
    <subcellularLocation>
        <location evidence="1">Cell membrane</location>
        <topology evidence="1">Multi-pass membrane protein</topology>
    </subcellularLocation>
</comment>
<reference evidence="9 10" key="1">
    <citation type="submission" date="2020-10" db="EMBL/GenBank/DDBJ databases">
        <title>The genome sequence of Chitinilyticum litopenaei 4Y14.</title>
        <authorList>
            <person name="Liu Y."/>
        </authorList>
    </citation>
    <scope>NUCLEOTIDE SEQUENCE [LARGE SCALE GENOMIC DNA]</scope>
    <source>
        <strain evidence="9 10">4Y14</strain>
    </source>
</reference>
<feature type="transmembrane region" description="Helical" evidence="6">
    <location>
        <begin position="280"/>
        <end position="301"/>
    </location>
</feature>
<dbReference type="Pfam" id="PF13726">
    <property type="entry name" value="Na_H_antiport_2"/>
    <property type="match status" value="1"/>
</dbReference>
<dbReference type="GO" id="GO:0005886">
    <property type="term" value="C:plasma membrane"/>
    <property type="evidence" value="ECO:0007669"/>
    <property type="project" value="UniProtKB-SubCell"/>
</dbReference>
<feature type="domain" description="Putative Na+/H+ antiporter N-terminal" evidence="8">
    <location>
        <begin position="50"/>
        <end position="132"/>
    </location>
</feature>
<gene>
    <name evidence="9" type="ORF">INR99_13685</name>
</gene>
<evidence type="ECO:0000256" key="1">
    <source>
        <dbReference type="ARBA" id="ARBA00004651"/>
    </source>
</evidence>
<keyword evidence="5 6" id="KW-0472">Membrane</keyword>
<dbReference type="Proteomes" id="UP000604481">
    <property type="component" value="Unassembled WGS sequence"/>
</dbReference>
<feature type="transmembrane region" description="Helical" evidence="6">
    <location>
        <begin position="43"/>
        <end position="62"/>
    </location>
</feature>
<protein>
    <submittedName>
        <fullName evidence="9">Sodium:proton antiporter</fullName>
    </submittedName>
</protein>
<evidence type="ECO:0000256" key="5">
    <source>
        <dbReference type="ARBA" id="ARBA00023136"/>
    </source>
</evidence>
<feature type="domain" description="Na+/H+ antiporter NhaC-like C-terminal" evidence="7">
    <location>
        <begin position="196"/>
        <end position="479"/>
    </location>
</feature>
<evidence type="ECO:0000256" key="3">
    <source>
        <dbReference type="ARBA" id="ARBA00022692"/>
    </source>
</evidence>
<dbReference type="AlphaFoldDB" id="A0A8J7K2R3"/>
<keyword evidence="2" id="KW-1003">Cell membrane</keyword>
<evidence type="ECO:0000313" key="9">
    <source>
        <dbReference type="EMBL" id="MBE9610387.1"/>
    </source>
</evidence>
<proteinExistence type="predicted"/>
<feature type="transmembrane region" description="Helical" evidence="6">
    <location>
        <begin position="192"/>
        <end position="216"/>
    </location>
</feature>
<dbReference type="InterPro" id="IPR032813">
    <property type="entry name" value="Na_H_antiport_N"/>
</dbReference>
<evidence type="ECO:0000256" key="6">
    <source>
        <dbReference type="SAM" id="Phobius"/>
    </source>
</evidence>
<dbReference type="PANTHER" id="PTHR37821">
    <property type="entry name" value="AMINO ACID TRANSPORTER YUIF-RELATED"/>
    <property type="match status" value="1"/>
</dbReference>
<comment type="caution">
    <text evidence="9">The sequence shown here is derived from an EMBL/GenBank/DDBJ whole genome shotgun (WGS) entry which is preliminary data.</text>
</comment>
<feature type="transmembrane region" description="Helical" evidence="6">
    <location>
        <begin position="236"/>
        <end position="259"/>
    </location>
</feature>
<feature type="transmembrane region" description="Helical" evidence="6">
    <location>
        <begin position="100"/>
        <end position="120"/>
    </location>
</feature>
<dbReference type="Pfam" id="PF03553">
    <property type="entry name" value="Na_H_antiporter"/>
    <property type="match status" value="1"/>
</dbReference>